<dbReference type="Proteomes" id="UP001479436">
    <property type="component" value="Unassembled WGS sequence"/>
</dbReference>
<dbReference type="EMBL" id="JASJQH010007771">
    <property type="protein sequence ID" value="KAK9701912.1"/>
    <property type="molecule type" value="Genomic_DNA"/>
</dbReference>
<dbReference type="InterPro" id="IPR007065">
    <property type="entry name" value="HPP"/>
</dbReference>
<gene>
    <name evidence="3" type="ORF">K7432_011505</name>
</gene>
<feature type="transmembrane region" description="Helical" evidence="1">
    <location>
        <begin position="82"/>
        <end position="101"/>
    </location>
</feature>
<evidence type="ECO:0000313" key="4">
    <source>
        <dbReference type="Proteomes" id="UP001479436"/>
    </source>
</evidence>
<evidence type="ECO:0000256" key="1">
    <source>
        <dbReference type="SAM" id="Phobius"/>
    </source>
</evidence>
<organism evidence="3 4">
    <name type="scientific">Basidiobolus ranarum</name>
    <dbReference type="NCBI Taxonomy" id="34480"/>
    <lineage>
        <taxon>Eukaryota</taxon>
        <taxon>Fungi</taxon>
        <taxon>Fungi incertae sedis</taxon>
        <taxon>Zoopagomycota</taxon>
        <taxon>Entomophthoromycotina</taxon>
        <taxon>Basidiobolomycetes</taxon>
        <taxon>Basidiobolales</taxon>
        <taxon>Basidiobolaceae</taxon>
        <taxon>Basidiobolus</taxon>
    </lineage>
</organism>
<sequence length="255" mass="27728">MDFFNSYISRIKKYERAALPPMPPYSHIFSSWAATFTGIAITGLLTWNAKIFKSFDGAPVLIGSWGASSVLMYVAMDSPLAQPYNALVGGTISAFVGISIGKIFDAGCSEDMCYLWLQAALAVSLAIVCMMVTRSVHPPGAATALITITGGQHIRNVGYFFIVSPVLLGTAILIIVAILYDNVFRKYPKYWIYSLPKSKKELILPVQLCKKAQETQISMAVAPIPAVSELSAQLEVAQNRIQELEAKITSLQGPV</sequence>
<proteinExistence type="predicted"/>
<dbReference type="Pfam" id="PF04982">
    <property type="entry name" value="TM_HPP"/>
    <property type="match status" value="1"/>
</dbReference>
<evidence type="ECO:0000313" key="3">
    <source>
        <dbReference type="EMBL" id="KAK9701912.1"/>
    </source>
</evidence>
<dbReference type="PANTHER" id="PTHR33741">
    <property type="entry name" value="TRANSMEMBRANE PROTEIN DDB_G0269096-RELATED"/>
    <property type="match status" value="1"/>
</dbReference>
<dbReference type="PANTHER" id="PTHR33741:SF5">
    <property type="entry name" value="TRANSMEMBRANE PROTEIN DDB_G0269096-RELATED"/>
    <property type="match status" value="1"/>
</dbReference>
<keyword evidence="4" id="KW-1185">Reference proteome</keyword>
<evidence type="ECO:0000259" key="2">
    <source>
        <dbReference type="Pfam" id="PF04982"/>
    </source>
</evidence>
<name>A0ABR2VTU7_9FUNG</name>
<keyword evidence="1" id="KW-1133">Transmembrane helix</keyword>
<keyword evidence="1" id="KW-0472">Membrane</keyword>
<feature type="transmembrane region" description="Helical" evidence="1">
    <location>
        <begin position="29"/>
        <end position="47"/>
    </location>
</feature>
<feature type="transmembrane region" description="Helical" evidence="1">
    <location>
        <begin position="157"/>
        <end position="180"/>
    </location>
</feature>
<feature type="transmembrane region" description="Helical" evidence="1">
    <location>
        <begin position="59"/>
        <end position="76"/>
    </location>
</feature>
<protein>
    <recommendedName>
        <fullName evidence="2">HPP transmembrane region domain-containing protein</fullName>
    </recommendedName>
</protein>
<feature type="transmembrane region" description="Helical" evidence="1">
    <location>
        <begin position="113"/>
        <end position="137"/>
    </location>
</feature>
<keyword evidence="1" id="KW-0812">Transmembrane</keyword>
<feature type="domain" description="HPP transmembrane region" evidence="2">
    <location>
        <begin position="21"/>
        <end position="188"/>
    </location>
</feature>
<dbReference type="InterPro" id="IPR058581">
    <property type="entry name" value="TM_HPP"/>
</dbReference>
<accession>A0ABR2VTU7</accession>
<reference evidence="3 4" key="1">
    <citation type="submission" date="2023-04" db="EMBL/GenBank/DDBJ databases">
        <title>Genome of Basidiobolus ranarum AG-B5.</title>
        <authorList>
            <person name="Stajich J.E."/>
            <person name="Carter-House D."/>
            <person name="Gryganskyi A."/>
        </authorList>
    </citation>
    <scope>NUCLEOTIDE SEQUENCE [LARGE SCALE GENOMIC DNA]</scope>
    <source>
        <strain evidence="3 4">AG-B5</strain>
    </source>
</reference>
<comment type="caution">
    <text evidence="3">The sequence shown here is derived from an EMBL/GenBank/DDBJ whole genome shotgun (WGS) entry which is preliminary data.</text>
</comment>